<dbReference type="PANTHER" id="PTHR30451:SF8">
    <property type="entry name" value="FIMBRIAL USHER PROTEIN"/>
    <property type="match status" value="1"/>
</dbReference>
<dbReference type="Pfam" id="PF13954">
    <property type="entry name" value="PapC_N"/>
    <property type="match status" value="1"/>
</dbReference>
<dbReference type="InterPro" id="IPR042186">
    <property type="entry name" value="FimD_plug_dom"/>
</dbReference>
<keyword evidence="3 9" id="KW-0813">Transport</keyword>
<dbReference type="InterPro" id="IPR043142">
    <property type="entry name" value="PapC-like_C_sf"/>
</dbReference>
<accession>A0ABN7QLT5</accession>
<dbReference type="InterPro" id="IPR018030">
    <property type="entry name" value="Fimbrial_membr_usher_CS"/>
</dbReference>
<dbReference type="RefSeq" id="WP_228979914.1">
    <property type="nucleotide sequence ID" value="NZ_CAJQYY010000018.1"/>
</dbReference>
<keyword evidence="13" id="KW-1185">Reference proteome</keyword>
<evidence type="ECO:0000256" key="7">
    <source>
        <dbReference type="ARBA" id="ARBA00023136"/>
    </source>
</evidence>
<evidence type="ECO:0000256" key="4">
    <source>
        <dbReference type="ARBA" id="ARBA00022452"/>
    </source>
</evidence>
<dbReference type="InterPro" id="IPR000015">
    <property type="entry name" value="Fimb_usher"/>
</dbReference>
<keyword evidence="9" id="KW-1029">Fimbrium biogenesis</keyword>
<evidence type="ECO:0000256" key="2">
    <source>
        <dbReference type="ARBA" id="ARBA00008064"/>
    </source>
</evidence>
<comment type="caution">
    <text evidence="12">The sequence shown here is derived from an EMBL/GenBank/DDBJ whole genome shotgun (WGS) entry which is preliminary data.</text>
</comment>
<dbReference type="EMBL" id="CAJQYY010000018">
    <property type="protein sequence ID" value="CAG4905848.1"/>
    <property type="molecule type" value="Genomic_DNA"/>
</dbReference>
<evidence type="ECO:0000256" key="5">
    <source>
        <dbReference type="ARBA" id="ARBA00022692"/>
    </source>
</evidence>
<keyword evidence="10" id="KW-1133">Transmembrane helix</keyword>
<proteinExistence type="inferred from homology"/>
<comment type="subcellular location">
    <subcellularLocation>
        <location evidence="1 9">Cell outer membrane</location>
        <topology evidence="1 9">Multi-pass membrane protein</topology>
    </subcellularLocation>
</comment>
<evidence type="ECO:0000256" key="6">
    <source>
        <dbReference type="ARBA" id="ARBA00022729"/>
    </source>
</evidence>
<comment type="similarity">
    <text evidence="2 9">Belongs to the fimbrial export usher family.</text>
</comment>
<dbReference type="SUPFAM" id="SSF141729">
    <property type="entry name" value="FimD N-terminal domain-like"/>
    <property type="match status" value="1"/>
</dbReference>
<keyword evidence="4" id="KW-1134">Transmembrane beta strand</keyword>
<protein>
    <submittedName>
        <fullName evidence="12">Outer membrane usher protein YraJ</fullName>
    </submittedName>
</protein>
<evidence type="ECO:0000313" key="12">
    <source>
        <dbReference type="EMBL" id="CAG4905848.1"/>
    </source>
</evidence>
<feature type="transmembrane region" description="Helical" evidence="10">
    <location>
        <begin position="20"/>
        <end position="39"/>
    </location>
</feature>
<dbReference type="InterPro" id="IPR025885">
    <property type="entry name" value="PapC_N"/>
</dbReference>
<feature type="domain" description="PapC N-terminal" evidence="11">
    <location>
        <begin position="59"/>
        <end position="207"/>
    </location>
</feature>
<dbReference type="PROSITE" id="PS01151">
    <property type="entry name" value="FIMBRIAL_USHER"/>
    <property type="match status" value="1"/>
</dbReference>
<keyword evidence="8 9" id="KW-0998">Cell outer membrane</keyword>
<keyword evidence="6" id="KW-0732">Signal</keyword>
<name>A0ABN7QLT5_9BURK</name>
<evidence type="ECO:0000259" key="11">
    <source>
        <dbReference type="Pfam" id="PF13954"/>
    </source>
</evidence>
<evidence type="ECO:0000313" key="13">
    <source>
        <dbReference type="Proteomes" id="UP000789752"/>
    </source>
</evidence>
<dbReference type="Gene3D" id="2.60.40.2070">
    <property type="match status" value="1"/>
</dbReference>
<sequence length="846" mass="89860">MKLNPHASSRQSRQGGKTTLKLAPIAVAVTLMMVGVATGNTFAAEANNEATIVEANAGFDMEMLKSRGIDPKVAEYFKDAPRYRPGISNVTLLVNGSKKGTVAARFDEQGNLCFDPKFMARAGLQMPKGSAEEKEVNATGKKGAQSDDSAAALCVDFLAAWPQAIVKPYPNTSTVELVVPTDALRPEALTDTNYTTGGTAALLNYDLLAIGNHGSGTSSQYFSGATELGFNAGDWIVRNRSMYTNDGKHSQFEHLYAYAQRTFADYKSVFQTGEVNVSNSIFSGMSIYGAQWVPEAALTRTGTNAAAQVTGIAQSTARVEVRQAAALIYSTVVPPGPFSLSNLPLLNGTNDLEVTVIEADGSSRKFIVPAASLSAGSLGIAPGYSFAVGKLRDLGTDPASKPWMATGTGTWSIGKNSSVTAGVLGATDYQSIGFGGQTTIFDRTAISAQSTWSNATREGLRGGQATASISTPITESLSLNASASLQTPGYRTLTDTTQDTTQNWNDNHYRAQYTASAAWLHPWLGGFTAGYTRSNLFNGQTSQRVTGSWGRTFKYATVNLNIEHAVGGGATGNSGNSVYLTATIPFGKRSVKTYVNSTDGNARVGATYSEVVSDELNYTLNGELQPNSGTASSSATASITPHYTQMNVGVTQNGTNSTSYNAELRGGVVAHKHGVTFSPYPVSDTFGIAKTSDVAGVKISTPQGPVWTDFWGQAVIPTEAAYSTSRIEVSGKTLPRNVDIGNGFAQVNPGRGSVNYVNFDIVKVRRILLRAIDKRGQVLPKNGSVLDKDDNYLTTVLDDGNIFLNGNEGENLKVVDLDGNRCSLDYKLAEKPDLKSYFENAEAVCQ</sequence>
<dbReference type="InterPro" id="IPR037224">
    <property type="entry name" value="PapC_N_sf"/>
</dbReference>
<dbReference type="Gene3D" id="2.60.40.2610">
    <property type="entry name" value="Outer membrane usher protein FimD, plug domain"/>
    <property type="match status" value="1"/>
</dbReference>
<evidence type="ECO:0000256" key="1">
    <source>
        <dbReference type="ARBA" id="ARBA00004571"/>
    </source>
</evidence>
<dbReference type="PANTHER" id="PTHR30451">
    <property type="entry name" value="OUTER MEMBRANE USHER PROTEIN"/>
    <property type="match status" value="1"/>
</dbReference>
<keyword evidence="7 9" id="KW-0472">Membrane</keyword>
<evidence type="ECO:0000256" key="8">
    <source>
        <dbReference type="ARBA" id="ARBA00023237"/>
    </source>
</evidence>
<evidence type="ECO:0000256" key="9">
    <source>
        <dbReference type="RuleBase" id="RU003884"/>
    </source>
</evidence>
<evidence type="ECO:0000256" key="3">
    <source>
        <dbReference type="ARBA" id="ARBA00022448"/>
    </source>
</evidence>
<dbReference type="Gene3D" id="3.10.20.410">
    <property type="match status" value="1"/>
</dbReference>
<dbReference type="Proteomes" id="UP000789752">
    <property type="component" value="Unassembled WGS sequence"/>
</dbReference>
<dbReference type="Pfam" id="PF00577">
    <property type="entry name" value="Usher"/>
    <property type="match status" value="1"/>
</dbReference>
<gene>
    <name evidence="12" type="primary">yraJ</name>
    <name evidence="12" type="ORF">R54767_03241</name>
</gene>
<dbReference type="Gene3D" id="2.60.40.3110">
    <property type="match status" value="1"/>
</dbReference>
<dbReference type="NCBIfam" id="NF011832">
    <property type="entry name" value="PRK15304.1"/>
    <property type="match status" value="1"/>
</dbReference>
<organism evidence="12 13">
    <name type="scientific">Paraburkholderia gardini</name>
    <dbReference type="NCBI Taxonomy" id="2823469"/>
    <lineage>
        <taxon>Bacteria</taxon>
        <taxon>Pseudomonadati</taxon>
        <taxon>Pseudomonadota</taxon>
        <taxon>Betaproteobacteria</taxon>
        <taxon>Burkholderiales</taxon>
        <taxon>Burkholderiaceae</taxon>
        <taxon>Paraburkholderia</taxon>
    </lineage>
</organism>
<keyword evidence="5 9" id="KW-0812">Transmembrane</keyword>
<reference evidence="12 13" key="1">
    <citation type="submission" date="2021-04" db="EMBL/GenBank/DDBJ databases">
        <authorList>
            <person name="Vanwijnsberghe S."/>
        </authorList>
    </citation>
    <scope>NUCLEOTIDE SEQUENCE [LARGE SCALE GENOMIC DNA]</scope>
    <source>
        <strain evidence="12 13">LMG 32171</strain>
    </source>
</reference>
<evidence type="ECO:0000256" key="10">
    <source>
        <dbReference type="SAM" id="Phobius"/>
    </source>
</evidence>